<feature type="chain" id="PRO_5001520969" evidence="1">
    <location>
        <begin position="18"/>
        <end position="105"/>
    </location>
</feature>
<sequence>MRNICIFTLAIAAVASAQDQLLVASGCADPVTQAPAKPPPPKYGYYKDKDGCFYRLLQAYGKVYLGSCYRLCAERDDVTPTVKIPVPNYSLCLQRVKNRISRAYK</sequence>
<protein>
    <submittedName>
        <fullName evidence="2">Putative evasin 1</fullName>
    </submittedName>
</protein>
<reference evidence="2" key="1">
    <citation type="submission" date="2014-03" db="EMBL/GenBank/DDBJ databases">
        <title>The sialotranscriptome of Amblyomma triste, Amblyomma parvum and Amblyomma cajennense ticks, uncovered by 454-based RNA-seq.</title>
        <authorList>
            <person name="Garcia G.R."/>
            <person name="Gardinassi L.G."/>
            <person name="Ribeiro J.M."/>
            <person name="Anatriello E."/>
            <person name="Ferreira B.R."/>
            <person name="Moreira H.N."/>
            <person name="Mafra C."/>
            <person name="Olegario M.M."/>
            <person name="Szabo P.J."/>
            <person name="Miranda-Santos I.K."/>
            <person name="Maruyama S.R."/>
        </authorList>
    </citation>
    <scope>NUCLEOTIDE SEQUENCE</scope>
    <source>
        <strain evidence="2">Mato Grasso do Sul</strain>
        <tissue evidence="2">Salivary glands</tissue>
    </source>
</reference>
<proteinExistence type="evidence at transcript level"/>
<name>A0A023GBY0_AMBTT</name>
<organism evidence="2">
    <name type="scientific">Amblyomma triste</name>
    <name type="common">Neotropical tick</name>
    <dbReference type="NCBI Taxonomy" id="251400"/>
    <lineage>
        <taxon>Eukaryota</taxon>
        <taxon>Metazoa</taxon>
        <taxon>Ecdysozoa</taxon>
        <taxon>Arthropoda</taxon>
        <taxon>Chelicerata</taxon>
        <taxon>Arachnida</taxon>
        <taxon>Acari</taxon>
        <taxon>Parasitiformes</taxon>
        <taxon>Ixodida</taxon>
        <taxon>Ixodoidea</taxon>
        <taxon>Ixodidae</taxon>
        <taxon>Amblyomminae</taxon>
        <taxon>Amblyomma</taxon>
    </lineage>
</organism>
<evidence type="ECO:0000313" key="2">
    <source>
        <dbReference type="EMBL" id="JAC30408.1"/>
    </source>
</evidence>
<accession>A0A023GBY0</accession>
<evidence type="ECO:0000256" key="1">
    <source>
        <dbReference type="SAM" id="SignalP"/>
    </source>
</evidence>
<feature type="signal peptide" evidence="1">
    <location>
        <begin position="1"/>
        <end position="17"/>
    </location>
</feature>
<dbReference type="EMBL" id="GBBM01005010">
    <property type="protein sequence ID" value="JAC30408.1"/>
    <property type="molecule type" value="mRNA"/>
</dbReference>
<dbReference type="AlphaFoldDB" id="A0A023GBY0"/>
<keyword evidence="1" id="KW-0732">Signal</keyword>